<dbReference type="Proteomes" id="UP000191257">
    <property type="component" value="Chromosome"/>
</dbReference>
<dbReference type="InterPro" id="IPR039424">
    <property type="entry name" value="SBP_5"/>
</dbReference>
<evidence type="ECO:0000313" key="6">
    <source>
        <dbReference type="EMBL" id="ARC35399.1"/>
    </source>
</evidence>
<evidence type="ECO:0000256" key="1">
    <source>
        <dbReference type="ARBA" id="ARBA00004418"/>
    </source>
</evidence>
<evidence type="ECO:0000313" key="7">
    <source>
        <dbReference type="Proteomes" id="UP000191257"/>
    </source>
</evidence>
<dbReference type="CDD" id="cd08497">
    <property type="entry name" value="MbnE-like"/>
    <property type="match status" value="1"/>
</dbReference>
<dbReference type="eggNOG" id="COG4166">
    <property type="taxonomic scope" value="Bacteria"/>
</dbReference>
<sequence>MHRRSLLQTAIAAFGMGALRLPAAWAQAPAPAEAADAVPAGDRVIRTHGISIFGEPRLPADFPHLPYVNPDAPKGGEISEAIPNSSNFDNLNPFSDQGRPAVLAAVALESLLAGDASDFGAAYGLLAEWLEYPEHRDWVIFSIRPEAKFSDGTPVTAHDVVFTYETLRDKARIAIRTLIMQQVAKVDALDDRRVRFYFTKGYPRREVIQFVGGLGIFSRKDFMDNKRDLAAPMNTPMIGSGPYVLGSVSMGRTVAATRRPDYWGEGLPISRGRYNFDRIRFEYFADYDTAYRSFEVGEYTFRREVKSLLWATGYKFAAMEKGWVRREALPDGSPVNGQAWVFNLRRPKFQDARLREAIGLMFNFHWTNATLFYGLYKRVNSFWENTPLAAQGKPSPEELALLEPLAQHIPPEVLTEDAWLWPEGTAQQLDRAMVRRVTALLEEAGWKSVAGDPIRRNAKGEPLRVEFMNDGPDQDRILDPYIENLRRVGIDAVNLRVDNSEQVARIRSHDFDLTSDFLGQTPIPGAEMRPVFGSEFAGTDSNLSGLANPAVDSLMRTVESAQDEATMLTAVHALDRVLRAIKLCVPQWYTPNHLIAYYDMFGHPSELPPYALGELDFWWYDADKAEKLKQAGALR</sequence>
<dbReference type="STRING" id="147645.A6J80_02470"/>
<comment type="subcellular location">
    <subcellularLocation>
        <location evidence="1">Periplasm</location>
    </subcellularLocation>
</comment>
<dbReference type="KEGG" id="pye:A6J80_02470"/>
<comment type="similarity">
    <text evidence="2">Belongs to the bacterial solute-binding protein 5 family.</text>
</comment>
<dbReference type="GO" id="GO:0015833">
    <property type="term" value="P:peptide transport"/>
    <property type="evidence" value="ECO:0007669"/>
    <property type="project" value="TreeGrafter"/>
</dbReference>
<feature type="signal peptide" evidence="4">
    <location>
        <begin position="1"/>
        <end position="26"/>
    </location>
</feature>
<reference evidence="6" key="1">
    <citation type="submission" date="2017-12" db="EMBL/GenBank/DDBJ databases">
        <title>FDA dAtabase for Regulatory Grade micrObial Sequences (FDA-ARGOS): Supporting development and validation of Infectious Disease Dx tests.</title>
        <authorList>
            <person name="Campos J."/>
            <person name="Goldberg B."/>
            <person name="Tallon L."/>
            <person name="Sadzewicz L."/>
            <person name="Sengamalay N."/>
            <person name="Ott S."/>
            <person name="Godinez A."/>
            <person name="Nagaraj S."/>
            <person name="Vyas G."/>
            <person name="Aluvathingal J."/>
            <person name="Nadendla S."/>
            <person name="Geyer C."/>
            <person name="Nandy P."/>
            <person name="Hobson J."/>
            <person name="Sichtig H."/>
        </authorList>
    </citation>
    <scope>NUCLEOTIDE SEQUENCE</scope>
    <source>
        <strain evidence="6">FDAARGOS_252</strain>
    </source>
</reference>
<dbReference type="InterPro" id="IPR030678">
    <property type="entry name" value="Peptide/Ni-bd"/>
</dbReference>
<dbReference type="SUPFAM" id="SSF53850">
    <property type="entry name" value="Periplasmic binding protein-like II"/>
    <property type="match status" value="1"/>
</dbReference>
<dbReference type="Gene3D" id="3.10.105.10">
    <property type="entry name" value="Dipeptide-binding Protein, Domain 3"/>
    <property type="match status" value="1"/>
</dbReference>
<feature type="domain" description="Solute-binding protein family 5" evidence="5">
    <location>
        <begin position="131"/>
        <end position="516"/>
    </location>
</feature>
<dbReference type="GO" id="GO:0043190">
    <property type="term" value="C:ATP-binding cassette (ABC) transporter complex"/>
    <property type="evidence" value="ECO:0007669"/>
    <property type="project" value="InterPro"/>
</dbReference>
<evidence type="ECO:0000256" key="2">
    <source>
        <dbReference type="ARBA" id="ARBA00005695"/>
    </source>
</evidence>
<keyword evidence="3 4" id="KW-0732">Signal</keyword>
<dbReference type="Gene3D" id="3.40.190.10">
    <property type="entry name" value="Periplasmic binding protein-like II"/>
    <property type="match status" value="1"/>
</dbReference>
<evidence type="ECO:0000256" key="4">
    <source>
        <dbReference type="SAM" id="SignalP"/>
    </source>
</evidence>
<dbReference type="Pfam" id="PF00496">
    <property type="entry name" value="SBP_bac_5"/>
    <property type="match status" value="1"/>
</dbReference>
<dbReference type="GO" id="GO:0030288">
    <property type="term" value="C:outer membrane-bounded periplasmic space"/>
    <property type="evidence" value="ECO:0007669"/>
    <property type="project" value="TreeGrafter"/>
</dbReference>
<dbReference type="EMBL" id="CP020442">
    <property type="protein sequence ID" value="ARC35399.1"/>
    <property type="molecule type" value="Genomic_DNA"/>
</dbReference>
<evidence type="ECO:0000259" key="5">
    <source>
        <dbReference type="Pfam" id="PF00496"/>
    </source>
</evidence>
<dbReference type="AlphaFoldDB" id="A0A1V0GNY2"/>
<feature type="chain" id="PRO_5012007624" evidence="4">
    <location>
        <begin position="27"/>
        <end position="635"/>
    </location>
</feature>
<evidence type="ECO:0000256" key="3">
    <source>
        <dbReference type="ARBA" id="ARBA00022729"/>
    </source>
</evidence>
<gene>
    <name evidence="6" type="ORF">A6J80_02470</name>
</gene>
<protein>
    <submittedName>
        <fullName evidence="6">ABC transporter substrate-binding protein</fullName>
    </submittedName>
</protein>
<name>A0A1V0GNY2_9RHOB</name>
<dbReference type="InterPro" id="IPR000914">
    <property type="entry name" value="SBP_5_dom"/>
</dbReference>
<accession>A0A1V0GNY2</accession>
<keyword evidence="7" id="KW-1185">Reference proteome</keyword>
<organism evidence="6 7">
    <name type="scientific">Paracoccus yeei</name>
    <dbReference type="NCBI Taxonomy" id="147645"/>
    <lineage>
        <taxon>Bacteria</taxon>
        <taxon>Pseudomonadati</taxon>
        <taxon>Pseudomonadota</taxon>
        <taxon>Alphaproteobacteria</taxon>
        <taxon>Rhodobacterales</taxon>
        <taxon>Paracoccaceae</taxon>
        <taxon>Paracoccus</taxon>
    </lineage>
</organism>
<dbReference type="PANTHER" id="PTHR30290:SF64">
    <property type="entry name" value="ABC TRANSPORTER PERIPLASMIC BINDING PROTEIN"/>
    <property type="match status" value="1"/>
</dbReference>
<dbReference type="RefSeq" id="WP_080620368.1">
    <property type="nucleotide sequence ID" value="NZ_CAWMZI010000001.1"/>
</dbReference>
<dbReference type="PIRSF" id="PIRSF002741">
    <property type="entry name" value="MppA"/>
    <property type="match status" value="1"/>
</dbReference>
<dbReference type="GO" id="GO:0042884">
    <property type="term" value="P:microcin transport"/>
    <property type="evidence" value="ECO:0007669"/>
    <property type="project" value="TreeGrafter"/>
</dbReference>
<proteinExistence type="inferred from homology"/>
<dbReference type="GO" id="GO:1904680">
    <property type="term" value="F:peptide transmembrane transporter activity"/>
    <property type="evidence" value="ECO:0007669"/>
    <property type="project" value="TreeGrafter"/>
</dbReference>
<dbReference type="PANTHER" id="PTHR30290">
    <property type="entry name" value="PERIPLASMIC BINDING COMPONENT OF ABC TRANSPORTER"/>
    <property type="match status" value="1"/>
</dbReference>